<reference evidence="2" key="1">
    <citation type="journal article" date="2019" name="Int. J. Syst. Evol. Microbiol.">
        <title>The Global Catalogue of Microorganisms (GCM) 10K type strain sequencing project: providing services to taxonomists for standard genome sequencing and annotation.</title>
        <authorList>
            <consortium name="The Broad Institute Genomics Platform"/>
            <consortium name="The Broad Institute Genome Sequencing Center for Infectious Disease"/>
            <person name="Wu L."/>
            <person name="Ma J."/>
        </authorList>
    </citation>
    <scope>NUCLEOTIDE SEQUENCE [LARGE SCALE GENOMIC DNA]</scope>
    <source>
        <strain evidence="2">JCM 11483</strain>
    </source>
</reference>
<name>A0ABP6REU3_9MICC</name>
<dbReference type="EMBL" id="BAAAYG010000012">
    <property type="protein sequence ID" value="GAA3287680.1"/>
    <property type="molecule type" value="Genomic_DNA"/>
</dbReference>
<dbReference type="InterPro" id="IPR043857">
    <property type="entry name" value="DUF5819"/>
</dbReference>
<evidence type="ECO:0000313" key="2">
    <source>
        <dbReference type="Proteomes" id="UP001501736"/>
    </source>
</evidence>
<keyword evidence="2" id="KW-1185">Reference proteome</keyword>
<dbReference type="RefSeq" id="WP_344721842.1">
    <property type="nucleotide sequence ID" value="NZ_BAAAYG010000012.1"/>
</dbReference>
<evidence type="ECO:0000313" key="1">
    <source>
        <dbReference type="EMBL" id="GAA3287680.1"/>
    </source>
</evidence>
<protein>
    <submittedName>
        <fullName evidence="1">Uncharacterized protein</fullName>
    </submittedName>
</protein>
<proteinExistence type="predicted"/>
<gene>
    <name evidence="1" type="ORF">GCM10020260_24680</name>
</gene>
<organism evidence="1 2">
    <name type="scientific">Nesterenkonia halobia</name>
    <dbReference type="NCBI Taxonomy" id="37922"/>
    <lineage>
        <taxon>Bacteria</taxon>
        <taxon>Bacillati</taxon>
        <taxon>Actinomycetota</taxon>
        <taxon>Actinomycetes</taxon>
        <taxon>Micrococcales</taxon>
        <taxon>Micrococcaceae</taxon>
        <taxon>Nesterenkonia</taxon>
    </lineage>
</organism>
<dbReference type="Pfam" id="PF19136">
    <property type="entry name" value="DUF5819"/>
    <property type="match status" value="1"/>
</dbReference>
<accession>A0ABP6REU3</accession>
<sequence>MWPLLAVVLAHSLIIGLWVAPSTAFRDAVGYDRVREYVQPWFQQGWSLFAPTPKRGDVVFEARAFVVDLETGEGEPTEWARVTDIENALVHGDPAPPRTRKVSRRTASYVHSARSDLSDEQRDLLTVDFFETPVDELRTMLEEEGGGESGAVDRYMRADATATLIAAAYSEVTWGEQGEIIRVQYRTGSRRVPPYQLEQDETLDDQDIDYRDYGWRHHQELTDQQLELFAQYATTEVD</sequence>
<comment type="caution">
    <text evidence="1">The sequence shown here is derived from an EMBL/GenBank/DDBJ whole genome shotgun (WGS) entry which is preliminary data.</text>
</comment>
<dbReference type="Proteomes" id="UP001501736">
    <property type="component" value="Unassembled WGS sequence"/>
</dbReference>